<feature type="region of interest" description="Disordered" evidence="1">
    <location>
        <begin position="402"/>
        <end position="446"/>
    </location>
</feature>
<dbReference type="EMBL" id="JATAAI010000001">
    <property type="protein sequence ID" value="KAK1749256.1"/>
    <property type="molecule type" value="Genomic_DNA"/>
</dbReference>
<dbReference type="AlphaFoldDB" id="A0AAD8YMC9"/>
<evidence type="ECO:0000256" key="1">
    <source>
        <dbReference type="SAM" id="MobiDB-lite"/>
    </source>
</evidence>
<organism evidence="3 4">
    <name type="scientific">Skeletonema marinoi</name>
    <dbReference type="NCBI Taxonomy" id="267567"/>
    <lineage>
        <taxon>Eukaryota</taxon>
        <taxon>Sar</taxon>
        <taxon>Stramenopiles</taxon>
        <taxon>Ochrophyta</taxon>
        <taxon>Bacillariophyta</taxon>
        <taxon>Coscinodiscophyceae</taxon>
        <taxon>Thalassiosirophycidae</taxon>
        <taxon>Thalassiosirales</taxon>
        <taxon>Skeletonemataceae</taxon>
        <taxon>Skeletonema</taxon>
        <taxon>Skeletonema marinoi-dohrnii complex</taxon>
    </lineage>
</organism>
<evidence type="ECO:0000313" key="4">
    <source>
        <dbReference type="Proteomes" id="UP001224775"/>
    </source>
</evidence>
<feature type="transmembrane region" description="Helical" evidence="2">
    <location>
        <begin position="309"/>
        <end position="330"/>
    </location>
</feature>
<keyword evidence="4" id="KW-1185">Reference proteome</keyword>
<evidence type="ECO:0000313" key="3">
    <source>
        <dbReference type="EMBL" id="KAK1749256.1"/>
    </source>
</evidence>
<feature type="compositionally biased region" description="Acidic residues" evidence="1">
    <location>
        <begin position="408"/>
        <end position="446"/>
    </location>
</feature>
<reference evidence="3" key="1">
    <citation type="submission" date="2023-06" db="EMBL/GenBank/DDBJ databases">
        <title>Survivors Of The Sea: Transcriptome response of Skeletonema marinoi to long-term dormancy.</title>
        <authorList>
            <person name="Pinder M.I.M."/>
            <person name="Kourtchenko O."/>
            <person name="Robertson E.K."/>
            <person name="Larsson T."/>
            <person name="Maumus F."/>
            <person name="Osuna-Cruz C.M."/>
            <person name="Vancaester E."/>
            <person name="Stenow R."/>
            <person name="Vandepoele K."/>
            <person name="Ploug H."/>
            <person name="Bruchert V."/>
            <person name="Godhe A."/>
            <person name="Topel M."/>
        </authorList>
    </citation>
    <scope>NUCLEOTIDE SEQUENCE</scope>
    <source>
        <strain evidence="3">R05AC</strain>
    </source>
</reference>
<dbReference type="Proteomes" id="UP001224775">
    <property type="component" value="Unassembled WGS sequence"/>
</dbReference>
<feature type="compositionally biased region" description="Acidic residues" evidence="1">
    <location>
        <begin position="132"/>
        <end position="148"/>
    </location>
</feature>
<accession>A0AAD8YMC9</accession>
<proteinExistence type="predicted"/>
<comment type="caution">
    <text evidence="3">The sequence shown here is derived from an EMBL/GenBank/DDBJ whole genome shotgun (WGS) entry which is preliminary data.</text>
</comment>
<keyword evidence="2" id="KW-1133">Transmembrane helix</keyword>
<feature type="region of interest" description="Disordered" evidence="1">
    <location>
        <begin position="128"/>
        <end position="154"/>
    </location>
</feature>
<protein>
    <submittedName>
        <fullName evidence="3">Uncharacterized protein</fullName>
    </submittedName>
</protein>
<keyword evidence="2" id="KW-0472">Membrane</keyword>
<evidence type="ECO:0000256" key="2">
    <source>
        <dbReference type="SAM" id="Phobius"/>
    </source>
</evidence>
<gene>
    <name evidence="3" type="ORF">QTG54_001195</name>
</gene>
<name>A0AAD8YMC9_9STRA</name>
<keyword evidence="2" id="KW-0812">Transmembrane</keyword>
<sequence length="446" mass="50315">MTIVIGIIQEVPSSVQTSARYETQPVSGVCDESSSIMSFNYRRTFSTWRLQVACNNINITTMMICHRYLLATLAIALSIERGTAAGSHSSWRRPSCNSFATTSENTRCASSSSITDDALNLPLKLRGGSTIADDDGEITDEEEEDEEVEQRKIQQQKKEEFEKLSKYRTEQQILYQIRSTYLSEMLALRGVPLPTITSVSTADGDKPPEKVDWDCAMCTEEDPKSCLYSFDAEPNTKVVAPLGTDQWISLSALNRLRRTDPTKVEPMWHSRYSILKSWFADESEFSMLQHVGVKGFLVSSVLLDGGNGLVLRSLLIMTVLSVIITLMPLLEFIVGRIIVSAPFWAQWTTWGRVVRAGFPLKLLLGQLAWKGVATTFSKLENNVREYIVDMECEILEESVPLTVGVDSKEEEEEEDVSDEEEVESEYDNLDGEDFDSYDDYDDEYDY</sequence>